<dbReference type="EMBL" id="KQ964259">
    <property type="protein sequence ID" value="KXJ88124.1"/>
    <property type="molecule type" value="Genomic_DNA"/>
</dbReference>
<name>A0A136ISY4_9PEZI</name>
<evidence type="ECO:0000313" key="4">
    <source>
        <dbReference type="Proteomes" id="UP000070501"/>
    </source>
</evidence>
<gene>
    <name evidence="3" type="ORF">Micbo1qcDRAFT_166773</name>
</gene>
<dbReference type="SMART" id="SM00672">
    <property type="entry name" value="CAP10"/>
    <property type="match status" value="1"/>
</dbReference>
<accession>A0A136ISY4</accession>
<keyword evidence="4" id="KW-1185">Reference proteome</keyword>
<feature type="domain" description="Glycosyl transferase CAP10" evidence="2">
    <location>
        <begin position="311"/>
        <end position="609"/>
    </location>
</feature>
<dbReference type="Proteomes" id="UP000070501">
    <property type="component" value="Unassembled WGS sequence"/>
</dbReference>
<organism evidence="3 4">
    <name type="scientific">Microdochium bolleyi</name>
    <dbReference type="NCBI Taxonomy" id="196109"/>
    <lineage>
        <taxon>Eukaryota</taxon>
        <taxon>Fungi</taxon>
        <taxon>Dikarya</taxon>
        <taxon>Ascomycota</taxon>
        <taxon>Pezizomycotina</taxon>
        <taxon>Sordariomycetes</taxon>
        <taxon>Xylariomycetidae</taxon>
        <taxon>Xylariales</taxon>
        <taxon>Microdochiaceae</taxon>
        <taxon>Microdochium</taxon>
    </lineage>
</organism>
<keyword evidence="1" id="KW-0472">Membrane</keyword>
<dbReference type="InterPro" id="IPR006598">
    <property type="entry name" value="CAP10"/>
</dbReference>
<reference evidence="4" key="1">
    <citation type="submission" date="2016-02" db="EMBL/GenBank/DDBJ databases">
        <title>Draft genome sequence of Microdochium bolleyi, a fungal endophyte of beachgrass.</title>
        <authorList>
            <consortium name="DOE Joint Genome Institute"/>
            <person name="David A.S."/>
            <person name="May G."/>
            <person name="Haridas S."/>
            <person name="Lim J."/>
            <person name="Wang M."/>
            <person name="Labutti K."/>
            <person name="Lipzen A."/>
            <person name="Barry K."/>
            <person name="Grigoriev I.V."/>
        </authorList>
    </citation>
    <scope>NUCLEOTIDE SEQUENCE [LARGE SCALE GENOMIC DNA]</scope>
    <source>
        <strain evidence="4">J235TASD1</strain>
    </source>
</reference>
<evidence type="ECO:0000313" key="3">
    <source>
        <dbReference type="EMBL" id="KXJ88124.1"/>
    </source>
</evidence>
<dbReference type="AlphaFoldDB" id="A0A136ISY4"/>
<keyword evidence="1" id="KW-1133">Transmembrane helix</keyword>
<keyword evidence="1" id="KW-0812">Transmembrane</keyword>
<dbReference type="InParanoid" id="A0A136ISY4"/>
<dbReference type="Pfam" id="PF05686">
    <property type="entry name" value="Glyco_transf_90"/>
    <property type="match status" value="1"/>
</dbReference>
<dbReference type="InterPro" id="IPR051091">
    <property type="entry name" value="O-Glucosyltr/Glycosyltrsf_90"/>
</dbReference>
<sequence>MLLSHRLAGLPGSRFCSSAIALRYGAIAAILLIVIYALSFSHSASGLLSSAKAHYFDYFTPKNATHPIETLITEARQRHAKLLAQQPTDLADAARKYRERRKRHPPPGFDAWFEYATKNDASAVEAYFDRIYDDLRPFWALDPKQTAERAATWHHVVKVRNGRAEGVGNTEGLVPWLQLWTGLVAEAAPWLPDVDMPINMMDESRLLVPWEEISGYVKKEEEERKMPPADQVMTEYTGLFKVDAQVVELQPHDPEWLHDNYWDMTRVTCDPKSPSRELEQIANLTEYPVFPDKYRPPYQYYGYVKNFTASMDVCSQPHLRAMHGTFIEPLSVATSKELIPMFGGSKLPNNNEIVIPGAMYITDDPFYSGGKAHGPPWADKKDGIVWRGVGSGGRHKAENWSHFQRHRLVQMLNGTTVSGLEEAAMEGGDRSARAPTFQMPSMHKYDFPRRRNGELGAWLSEFADAGFVDMLCFPAGECSYLDQHYAAVKSIPMAEQYKMKYIPDVDGNSFSARFRGLVSSTSLPLKATVYTEWHDNRLVPWLHFVPLDNTLQDLYGVLDYFTRDENGDKAARFIAEEGTEWSAKALRREDMVLYTWRLLLEFARVCDERREWVGWVGDLKTTTTTTTEKGKGGKEH</sequence>
<dbReference type="PANTHER" id="PTHR12203:SF22">
    <property type="entry name" value="CAPSULE ASSOCIATED PROTEIN"/>
    <property type="match status" value="1"/>
</dbReference>
<dbReference type="OrthoDB" id="541052at2759"/>
<feature type="transmembrane region" description="Helical" evidence="1">
    <location>
        <begin position="21"/>
        <end position="40"/>
    </location>
</feature>
<protein>
    <recommendedName>
        <fullName evidence="2">Glycosyl transferase CAP10 domain-containing protein</fullName>
    </recommendedName>
</protein>
<dbReference type="PANTHER" id="PTHR12203">
    <property type="entry name" value="KDEL LYS-ASP-GLU-LEU CONTAINING - RELATED"/>
    <property type="match status" value="1"/>
</dbReference>
<proteinExistence type="predicted"/>
<evidence type="ECO:0000259" key="2">
    <source>
        <dbReference type="SMART" id="SM00672"/>
    </source>
</evidence>
<evidence type="ECO:0000256" key="1">
    <source>
        <dbReference type="SAM" id="Phobius"/>
    </source>
</evidence>